<dbReference type="GO" id="GO:0016020">
    <property type="term" value="C:membrane"/>
    <property type="evidence" value="ECO:0007669"/>
    <property type="project" value="UniProtKB-SubCell"/>
</dbReference>
<feature type="region of interest" description="Disordered" evidence="7">
    <location>
        <begin position="305"/>
        <end position="330"/>
    </location>
</feature>
<protein>
    <submittedName>
        <fullName evidence="9">Hyl-1</fullName>
    </submittedName>
</protein>
<evidence type="ECO:0000313" key="9">
    <source>
        <dbReference type="EnsemblMetazoa" id="PPA04155.1"/>
    </source>
</evidence>
<feature type="compositionally biased region" description="Basic and acidic residues" evidence="7">
    <location>
        <begin position="310"/>
        <end position="319"/>
    </location>
</feature>
<dbReference type="PROSITE" id="PS50922">
    <property type="entry name" value="TLC"/>
    <property type="match status" value="1"/>
</dbReference>
<evidence type="ECO:0000256" key="5">
    <source>
        <dbReference type="ARBA" id="ARBA00022989"/>
    </source>
</evidence>
<feature type="compositionally biased region" description="Basic residues" evidence="7">
    <location>
        <begin position="320"/>
        <end position="330"/>
    </location>
</feature>
<name>A0A2A6BE04_PRIPA</name>
<keyword evidence="4 8" id="KW-0812">Transmembrane</keyword>
<evidence type="ECO:0000256" key="3">
    <source>
        <dbReference type="ARBA" id="ARBA00004991"/>
    </source>
</evidence>
<dbReference type="SMART" id="SM00724">
    <property type="entry name" value="TLC"/>
    <property type="match status" value="1"/>
</dbReference>
<accession>A0A8R1Y9I6</accession>
<dbReference type="PANTHER" id="PTHR12560">
    <property type="entry name" value="LONGEVITY ASSURANCE FACTOR 1 LAG1"/>
    <property type="match status" value="1"/>
</dbReference>
<dbReference type="InterPro" id="IPR016439">
    <property type="entry name" value="Lag1/Lac1-like"/>
</dbReference>
<evidence type="ECO:0000256" key="4">
    <source>
        <dbReference type="ARBA" id="ARBA00022692"/>
    </source>
</evidence>
<evidence type="ECO:0000256" key="6">
    <source>
        <dbReference type="ARBA" id="ARBA00023136"/>
    </source>
</evidence>
<gene>
    <name evidence="9" type="primary">WBGene00093709</name>
</gene>
<keyword evidence="10" id="KW-1185">Reference proteome</keyword>
<feature type="transmembrane region" description="Helical" evidence="8">
    <location>
        <begin position="130"/>
        <end position="149"/>
    </location>
</feature>
<organism evidence="9 10">
    <name type="scientific">Pristionchus pacificus</name>
    <name type="common">Parasitic nematode worm</name>
    <dbReference type="NCBI Taxonomy" id="54126"/>
    <lineage>
        <taxon>Eukaryota</taxon>
        <taxon>Metazoa</taxon>
        <taxon>Ecdysozoa</taxon>
        <taxon>Nematoda</taxon>
        <taxon>Chromadorea</taxon>
        <taxon>Rhabditida</taxon>
        <taxon>Rhabditina</taxon>
        <taxon>Diplogasteromorpha</taxon>
        <taxon>Diplogasteroidea</taxon>
        <taxon>Neodiplogasteridae</taxon>
        <taxon>Pristionchus</taxon>
    </lineage>
</organism>
<dbReference type="OrthoDB" id="537032at2759"/>
<keyword evidence="6 8" id="KW-0472">Membrane</keyword>
<dbReference type="EnsemblMetazoa" id="PPA04155.1">
    <property type="protein sequence ID" value="PPA04155.1"/>
    <property type="gene ID" value="WBGene00093709"/>
</dbReference>
<evidence type="ECO:0000256" key="2">
    <source>
        <dbReference type="ARBA" id="ARBA00004760"/>
    </source>
</evidence>
<evidence type="ECO:0000256" key="8">
    <source>
        <dbReference type="SAM" id="Phobius"/>
    </source>
</evidence>
<accession>A0A2A6BE04</accession>
<dbReference type="AlphaFoldDB" id="A0A2A6BE04"/>
<comment type="pathway">
    <text evidence="2">Lipid metabolism; sphingolipid metabolism.</text>
</comment>
<comment type="pathway">
    <text evidence="3">Sphingolipid metabolism.</text>
</comment>
<dbReference type="Proteomes" id="UP000005239">
    <property type="component" value="Unassembled WGS sequence"/>
</dbReference>
<feature type="transmembrane region" description="Helical" evidence="8">
    <location>
        <begin position="261"/>
        <end position="283"/>
    </location>
</feature>
<keyword evidence="5 8" id="KW-1133">Transmembrane helix</keyword>
<evidence type="ECO:0000256" key="7">
    <source>
        <dbReference type="SAM" id="MobiDB-lite"/>
    </source>
</evidence>
<dbReference type="GO" id="GO:0050291">
    <property type="term" value="F:sphingosine N-acyltransferase activity"/>
    <property type="evidence" value="ECO:0000318"/>
    <property type="project" value="GO_Central"/>
</dbReference>
<dbReference type="InterPro" id="IPR006634">
    <property type="entry name" value="TLC-dom"/>
</dbReference>
<dbReference type="Pfam" id="PF03798">
    <property type="entry name" value="TRAM_LAG1_CLN8"/>
    <property type="match status" value="1"/>
</dbReference>
<evidence type="ECO:0000256" key="1">
    <source>
        <dbReference type="ARBA" id="ARBA00004141"/>
    </source>
</evidence>
<evidence type="ECO:0000313" key="10">
    <source>
        <dbReference type="Proteomes" id="UP000005239"/>
    </source>
</evidence>
<reference evidence="9" key="2">
    <citation type="submission" date="2022-06" db="UniProtKB">
        <authorList>
            <consortium name="EnsemblMetazoa"/>
        </authorList>
    </citation>
    <scope>IDENTIFICATION</scope>
    <source>
        <strain evidence="9">PS312</strain>
    </source>
</reference>
<dbReference type="PANTHER" id="PTHR12560:SF0">
    <property type="entry name" value="LD18904P"/>
    <property type="match status" value="1"/>
</dbReference>
<sequence length="330" mass="38661">MGFLNETYWLPRDVQWSQMPTDSRDLLYPVYFTIPMLFCRVLLETFVGIPVGNLLGYGEGTIVSQMTTHFLGGFTAQTRSKRILECFWRFFFYTSAFVYGCKIMVHKSWLWDVKQCWIGYPWHTTDDDVWLYYMVELTFYYSLLISSIFDVRRSDFWQLIFHHIVTIGLLSLSYAINFVRVGTLVLFSHDAADILLEGGKLVKYDKTRTKTTNGIFVVFLICWIATRLGYFPFTVMRSAVFEAASLIQPDYDVFDLFQVPYAPRIIIFMLCCLVVLHIFWTIIIGRIVYKTAMDGEAADIRSDSEEEELEAKRQSERKKILTKKRPTKQD</sequence>
<feature type="transmembrane region" description="Helical" evidence="8">
    <location>
        <begin position="214"/>
        <end position="233"/>
    </location>
</feature>
<reference evidence="10" key="1">
    <citation type="journal article" date="2008" name="Nat. Genet.">
        <title>The Pristionchus pacificus genome provides a unique perspective on nematode lifestyle and parasitism.</title>
        <authorList>
            <person name="Dieterich C."/>
            <person name="Clifton S.W."/>
            <person name="Schuster L.N."/>
            <person name="Chinwalla A."/>
            <person name="Delehaunty K."/>
            <person name="Dinkelacker I."/>
            <person name="Fulton L."/>
            <person name="Fulton R."/>
            <person name="Godfrey J."/>
            <person name="Minx P."/>
            <person name="Mitreva M."/>
            <person name="Roeseler W."/>
            <person name="Tian H."/>
            <person name="Witte H."/>
            <person name="Yang S.P."/>
            <person name="Wilson R.K."/>
            <person name="Sommer R.J."/>
        </authorList>
    </citation>
    <scope>NUCLEOTIDE SEQUENCE [LARGE SCALE GENOMIC DNA]</scope>
    <source>
        <strain evidence="10">PS312</strain>
    </source>
</reference>
<feature type="transmembrane region" description="Helical" evidence="8">
    <location>
        <begin position="156"/>
        <end position="176"/>
    </location>
</feature>
<dbReference type="GO" id="GO:0046513">
    <property type="term" value="P:ceramide biosynthetic process"/>
    <property type="evidence" value="ECO:0000318"/>
    <property type="project" value="GO_Central"/>
</dbReference>
<comment type="subcellular location">
    <subcellularLocation>
        <location evidence="1">Membrane</location>
        <topology evidence="1">Multi-pass membrane protein</topology>
    </subcellularLocation>
</comment>
<proteinExistence type="predicted"/>